<dbReference type="InterPro" id="IPR050466">
    <property type="entry name" value="Carboxylest/Gibb_receptor"/>
</dbReference>
<dbReference type="EMBL" id="KI912109">
    <property type="protein sequence ID" value="ETS86323.1"/>
    <property type="molecule type" value="Genomic_DNA"/>
</dbReference>
<dbReference type="SUPFAM" id="SSF53474">
    <property type="entry name" value="alpha/beta-Hydrolases"/>
    <property type="match status" value="1"/>
</dbReference>
<dbReference type="RefSeq" id="XP_007826923.1">
    <property type="nucleotide sequence ID" value="XM_007828732.1"/>
</dbReference>
<protein>
    <recommendedName>
        <fullName evidence="1">Alpha/beta hydrolase fold-3 domain-containing protein</fullName>
    </recommendedName>
</protein>
<dbReference type="GeneID" id="19265164"/>
<dbReference type="PANTHER" id="PTHR23024">
    <property type="entry name" value="ARYLACETAMIDE DEACETYLASE"/>
    <property type="match status" value="1"/>
</dbReference>
<feature type="domain" description="Alpha/beta hydrolase fold-3" evidence="1">
    <location>
        <begin position="52"/>
        <end position="170"/>
    </location>
</feature>
<dbReference type="InterPro" id="IPR029058">
    <property type="entry name" value="AB_hydrolase_fold"/>
</dbReference>
<evidence type="ECO:0000313" key="3">
    <source>
        <dbReference type="Proteomes" id="UP000030651"/>
    </source>
</evidence>
<dbReference type="OMA" id="WHGGGFI"/>
<proteinExistence type="predicted"/>
<dbReference type="Pfam" id="PF07859">
    <property type="entry name" value="Abhydrolase_3"/>
    <property type="match status" value="1"/>
</dbReference>
<reference evidence="3" key="1">
    <citation type="journal article" date="2015" name="BMC Genomics">
        <title>Genomic and transcriptomic analysis of the endophytic fungus Pestalotiopsis fici reveals its lifestyle and high potential for synthesis of natural products.</title>
        <authorList>
            <person name="Wang X."/>
            <person name="Zhang X."/>
            <person name="Liu L."/>
            <person name="Xiang M."/>
            <person name="Wang W."/>
            <person name="Sun X."/>
            <person name="Che Y."/>
            <person name="Guo L."/>
            <person name="Liu G."/>
            <person name="Guo L."/>
            <person name="Wang C."/>
            <person name="Yin W.B."/>
            <person name="Stadler M."/>
            <person name="Zhang X."/>
            <person name="Liu X."/>
        </authorList>
    </citation>
    <scope>NUCLEOTIDE SEQUENCE [LARGE SCALE GENOMIC DNA]</scope>
    <source>
        <strain evidence="3">W106-1 / CGMCC3.15140</strain>
    </source>
</reference>
<dbReference type="Proteomes" id="UP000030651">
    <property type="component" value="Unassembled WGS sequence"/>
</dbReference>
<dbReference type="OrthoDB" id="19653at2759"/>
<dbReference type="AlphaFoldDB" id="W3XJW1"/>
<dbReference type="eggNOG" id="KOG1515">
    <property type="taxonomic scope" value="Eukaryota"/>
</dbReference>
<dbReference type="PANTHER" id="PTHR23024:SF24">
    <property type="entry name" value="ALPHA_BETA HYDROLASE FOLD-3 DOMAIN-CONTAINING PROTEIN"/>
    <property type="match status" value="1"/>
</dbReference>
<dbReference type="Gene3D" id="3.40.50.1820">
    <property type="entry name" value="alpha/beta hydrolase"/>
    <property type="match status" value="1"/>
</dbReference>
<dbReference type="InParanoid" id="W3XJW1"/>
<keyword evidence="3" id="KW-1185">Reference proteome</keyword>
<gene>
    <name evidence="2" type="ORF">PFICI_00151</name>
</gene>
<name>W3XJW1_PESFW</name>
<dbReference type="InterPro" id="IPR013094">
    <property type="entry name" value="AB_hydrolase_3"/>
</dbReference>
<dbReference type="KEGG" id="pfy:PFICI_00151"/>
<evidence type="ECO:0000313" key="2">
    <source>
        <dbReference type="EMBL" id="ETS86323.1"/>
    </source>
</evidence>
<evidence type="ECO:0000259" key="1">
    <source>
        <dbReference type="Pfam" id="PF07859"/>
    </source>
</evidence>
<accession>W3XJW1</accession>
<dbReference type="GO" id="GO:0016787">
    <property type="term" value="F:hydrolase activity"/>
    <property type="evidence" value="ECO:0007669"/>
    <property type="project" value="InterPro"/>
</dbReference>
<dbReference type="HOGENOM" id="CLU_012494_9_1_1"/>
<organism evidence="2 3">
    <name type="scientific">Pestalotiopsis fici (strain W106-1 / CGMCC3.15140)</name>
    <dbReference type="NCBI Taxonomy" id="1229662"/>
    <lineage>
        <taxon>Eukaryota</taxon>
        <taxon>Fungi</taxon>
        <taxon>Dikarya</taxon>
        <taxon>Ascomycota</taxon>
        <taxon>Pezizomycotina</taxon>
        <taxon>Sordariomycetes</taxon>
        <taxon>Xylariomycetidae</taxon>
        <taxon>Amphisphaeriales</taxon>
        <taxon>Sporocadaceae</taxon>
        <taxon>Pestalotiopsis</taxon>
    </lineage>
</organism>
<sequence>MSSTQKCKFEGFERTDKVYSVVDGHEIWTSILIPRKLVEKRENGADIVIPVLVFWHGGGFIVGDRMYEPWWSDWLLELALSQNALIVAPDYRLLPEASGADIMDDMDAFWSWFSDTLPGATDLKSWGVRPDFDRILCVGQSAGSTIALHSALQRRDVAVKAIVSLYGPLYGDVPEFKMARPRKIIGSYPPPPRQAAAKIRSYMQRTRGTIRTSGDPVEMWELVACILQQGWIPRLVNARPDSRLDSVAELERIKTLPPIWLIHGEQDSVVPVACSTEFVKCMEEIVPDVPRLLSVVDGDHSFDVALTMQVDWIADGCNFILRYW</sequence>